<gene>
    <name evidence="4" type="ORF">SAMN04487850_0766</name>
</gene>
<dbReference type="PANTHER" id="PTHR43584:SF8">
    <property type="entry name" value="N-ACETYLMURAMATE ALPHA-1-PHOSPHATE URIDYLYLTRANSFERASE"/>
    <property type="match status" value="1"/>
</dbReference>
<feature type="domain" description="Nucleotidyl transferase" evidence="3">
    <location>
        <begin position="18"/>
        <end position="252"/>
    </location>
</feature>
<dbReference type="CDD" id="cd06422">
    <property type="entry name" value="NTP_transferase_like_1"/>
    <property type="match status" value="1"/>
</dbReference>
<dbReference type="InterPro" id="IPR029044">
    <property type="entry name" value="Nucleotide-diphossugar_trans"/>
</dbReference>
<accession>A0A1I0MLE1</accession>
<dbReference type="Proteomes" id="UP000199373">
    <property type="component" value="Unassembled WGS sequence"/>
</dbReference>
<evidence type="ECO:0000313" key="4">
    <source>
        <dbReference type="EMBL" id="SEV89134.1"/>
    </source>
</evidence>
<dbReference type="GO" id="GO:0016779">
    <property type="term" value="F:nucleotidyltransferase activity"/>
    <property type="evidence" value="ECO:0007669"/>
    <property type="project" value="UniProtKB-KW"/>
</dbReference>
<protein>
    <submittedName>
        <fullName evidence="4">MobA-like NTP transferase domain-containing protein</fullName>
    </submittedName>
</protein>
<dbReference type="SUPFAM" id="SSF53448">
    <property type="entry name" value="Nucleotide-diphospho-sugar transferases"/>
    <property type="match status" value="1"/>
</dbReference>
<dbReference type="PANTHER" id="PTHR43584">
    <property type="entry name" value="NUCLEOTIDYL TRANSFERASE"/>
    <property type="match status" value="1"/>
</dbReference>
<keyword evidence="5" id="KW-1185">Reference proteome</keyword>
<dbReference type="Pfam" id="PF00483">
    <property type="entry name" value="NTP_transferase"/>
    <property type="match status" value="1"/>
</dbReference>
<dbReference type="Gene3D" id="3.90.550.10">
    <property type="entry name" value="Spore Coat Polysaccharide Biosynthesis Protein SpsA, Chain A"/>
    <property type="match status" value="1"/>
</dbReference>
<dbReference type="InterPro" id="IPR005835">
    <property type="entry name" value="NTP_transferase_dom"/>
</dbReference>
<dbReference type="InterPro" id="IPR050065">
    <property type="entry name" value="GlmU-like"/>
</dbReference>
<dbReference type="EMBL" id="FOIQ01000001">
    <property type="protein sequence ID" value="SEV89134.1"/>
    <property type="molecule type" value="Genomic_DNA"/>
</dbReference>
<dbReference type="AlphaFoldDB" id="A0A1I0MLE1"/>
<keyword evidence="1 4" id="KW-0808">Transferase</keyword>
<evidence type="ECO:0000259" key="3">
    <source>
        <dbReference type="Pfam" id="PF00483"/>
    </source>
</evidence>
<proteinExistence type="predicted"/>
<evidence type="ECO:0000313" key="5">
    <source>
        <dbReference type="Proteomes" id="UP000199373"/>
    </source>
</evidence>
<keyword evidence="2" id="KW-0548">Nucleotidyltransferase</keyword>
<name>A0A1I0MLE1_9BACT</name>
<organism evidence="4 5">
    <name type="scientific">Prevotella aff. ruminicola Tc2-24</name>
    <dbReference type="NCBI Taxonomy" id="81582"/>
    <lineage>
        <taxon>Bacteria</taxon>
        <taxon>Pseudomonadati</taxon>
        <taxon>Bacteroidota</taxon>
        <taxon>Bacteroidia</taxon>
        <taxon>Bacteroidales</taxon>
        <taxon>Prevotellaceae</taxon>
        <taxon>Prevotella</taxon>
    </lineage>
</organism>
<sequence>MRSTFRNFAGKLRKMKQAMIFAAGLGTRLKPLTDAMPKALVRVDGQPLLWHVVMKLKAAGFERIVVNVHHFAQQIIDYLEEQNLFGIDIRISDESDGLLETGGGIKKALPLFDPLEPVLIHNVDIFSNVDLAALYAFAKEHEPDALLLVSRRKTKRYLLFDDEYLLDGWTNIETGEVRSPYPTLDTTALKQLAFSGIHVISPKVFSLFSEMPDRFGIIDFYLKYCHQRAFLGWEKSDLRLLDVGKLDSLHEAEIFINNL</sequence>
<evidence type="ECO:0000256" key="2">
    <source>
        <dbReference type="ARBA" id="ARBA00022695"/>
    </source>
</evidence>
<evidence type="ECO:0000256" key="1">
    <source>
        <dbReference type="ARBA" id="ARBA00022679"/>
    </source>
</evidence>
<reference evidence="4 5" key="1">
    <citation type="submission" date="2016-10" db="EMBL/GenBank/DDBJ databases">
        <authorList>
            <person name="de Groot N.N."/>
        </authorList>
    </citation>
    <scope>NUCLEOTIDE SEQUENCE [LARGE SCALE GENOMIC DNA]</scope>
    <source>
        <strain evidence="4 5">TC2-24</strain>
    </source>
</reference>